<reference evidence="1" key="1">
    <citation type="submission" date="2021-05" db="EMBL/GenBank/DDBJ databases">
        <authorList>
            <person name="Pan Q."/>
            <person name="Jouanno E."/>
            <person name="Zahm M."/>
            <person name="Klopp C."/>
            <person name="Cabau C."/>
            <person name="Louis A."/>
            <person name="Berthelot C."/>
            <person name="Parey E."/>
            <person name="Roest Crollius H."/>
            <person name="Montfort J."/>
            <person name="Robinson-Rechavi M."/>
            <person name="Bouchez O."/>
            <person name="Lampietro C."/>
            <person name="Lopez Roques C."/>
            <person name="Donnadieu C."/>
            <person name="Postlethwait J."/>
            <person name="Bobe J."/>
            <person name="Dillon D."/>
            <person name="Chandos A."/>
            <person name="von Hippel F."/>
            <person name="Guiguen Y."/>
        </authorList>
    </citation>
    <scope>NUCLEOTIDE SEQUENCE</scope>
    <source>
        <strain evidence="1">YG-Jan2019</strain>
    </source>
</reference>
<accession>A0ACC2HGH1</accession>
<evidence type="ECO:0000313" key="2">
    <source>
        <dbReference type="Proteomes" id="UP001157502"/>
    </source>
</evidence>
<evidence type="ECO:0000313" key="1">
    <source>
        <dbReference type="EMBL" id="KAJ8014856.1"/>
    </source>
</evidence>
<proteinExistence type="predicted"/>
<dbReference type="Proteomes" id="UP001157502">
    <property type="component" value="Chromosome 2"/>
</dbReference>
<protein>
    <submittedName>
        <fullName evidence="1">Uncharacterized protein</fullName>
    </submittedName>
</protein>
<name>A0ACC2HGH1_DALPE</name>
<organism evidence="1 2">
    <name type="scientific">Dallia pectoralis</name>
    <name type="common">Alaska blackfish</name>
    <dbReference type="NCBI Taxonomy" id="75939"/>
    <lineage>
        <taxon>Eukaryota</taxon>
        <taxon>Metazoa</taxon>
        <taxon>Chordata</taxon>
        <taxon>Craniata</taxon>
        <taxon>Vertebrata</taxon>
        <taxon>Euteleostomi</taxon>
        <taxon>Actinopterygii</taxon>
        <taxon>Neopterygii</taxon>
        <taxon>Teleostei</taxon>
        <taxon>Protacanthopterygii</taxon>
        <taxon>Esociformes</taxon>
        <taxon>Umbridae</taxon>
        <taxon>Dallia</taxon>
    </lineage>
</organism>
<gene>
    <name evidence="1" type="ORF">DPEC_G00020120</name>
</gene>
<dbReference type="EMBL" id="CM055729">
    <property type="protein sequence ID" value="KAJ8014856.1"/>
    <property type="molecule type" value="Genomic_DNA"/>
</dbReference>
<keyword evidence="2" id="KW-1185">Reference proteome</keyword>
<comment type="caution">
    <text evidence="1">The sequence shown here is derived from an EMBL/GenBank/DDBJ whole genome shotgun (WGS) entry which is preliminary data.</text>
</comment>
<sequence>MLAQILQEMWVDPEILQALSEEQKNTLFLKMREEQVRRWKEREEKEEREGRTREHTKSKKGHSKSVRWLLGDRDNHEPSAQPSIRMQLSNDSDCSKESEEDSGSAEEDPRVPAENSSDSESGYSTDILKDWGLHNSHHRHSNHTNLPQSQTQLSITERVNPQGIGAVERHMEAIPGFGGRVAQLRRAFATSTSVYNTPVSTTSSHLQLVSKPSGR</sequence>